<dbReference type="Proteomes" id="UP000021053">
    <property type="component" value="Unassembled WGS sequence"/>
</dbReference>
<sequence>MNRYSRPRRVLRTLGFGRNPMRRRLDRVDALLRVVTALLAIGLVTTAGDLAATRYRTAVDHRADQLRHRHEVTVVLLADTVSTSNGSSAPVHRQRSPVRARWTQPDGTVRTGDVYSRHPGVKGDRVAVWFDETGTPVPALITVGDLRAQAWTMALAATGFGGLVLFAVYTSAQAVLDHRRYAAWAAEWAAVSPRWRHRI</sequence>
<keyword evidence="3" id="KW-1185">Reference proteome</keyword>
<feature type="transmembrane region" description="Helical" evidence="1">
    <location>
        <begin position="30"/>
        <end position="52"/>
    </location>
</feature>
<keyword evidence="1" id="KW-0812">Transmembrane</keyword>
<dbReference type="RefSeq" id="WP_035852333.1">
    <property type="nucleotide sequence ID" value="NZ_KK073874.1"/>
</dbReference>
<dbReference type="OrthoDB" id="3637369at2"/>
<gene>
    <name evidence="2" type="ORF">CryarDRAFT_3690</name>
</gene>
<dbReference type="PANTHER" id="PTHR42305:SF1">
    <property type="entry name" value="MEMBRANE PROTEIN RV1733C-RELATED"/>
    <property type="match status" value="1"/>
</dbReference>
<organism evidence="2 3">
    <name type="scientific">Cryptosporangium arvum DSM 44712</name>
    <dbReference type="NCBI Taxonomy" id="927661"/>
    <lineage>
        <taxon>Bacteria</taxon>
        <taxon>Bacillati</taxon>
        <taxon>Actinomycetota</taxon>
        <taxon>Actinomycetes</taxon>
        <taxon>Cryptosporangiales</taxon>
        <taxon>Cryptosporangiaceae</taxon>
        <taxon>Cryptosporangium</taxon>
    </lineage>
</organism>
<keyword evidence="1" id="KW-1133">Transmembrane helix</keyword>
<proteinExistence type="predicted"/>
<reference evidence="2 3" key="1">
    <citation type="submission" date="2013-07" db="EMBL/GenBank/DDBJ databases">
        <authorList>
            <consortium name="DOE Joint Genome Institute"/>
            <person name="Eisen J."/>
            <person name="Huntemann M."/>
            <person name="Han J."/>
            <person name="Chen A."/>
            <person name="Kyrpides N."/>
            <person name="Mavromatis K."/>
            <person name="Markowitz V."/>
            <person name="Palaniappan K."/>
            <person name="Ivanova N."/>
            <person name="Schaumberg A."/>
            <person name="Pati A."/>
            <person name="Liolios K."/>
            <person name="Nordberg H.P."/>
            <person name="Cantor M.N."/>
            <person name="Hua S.X."/>
            <person name="Woyke T."/>
        </authorList>
    </citation>
    <scope>NUCLEOTIDE SEQUENCE [LARGE SCALE GENOMIC DNA]</scope>
    <source>
        <strain evidence="2 3">DSM 44712</strain>
    </source>
</reference>
<comment type="caution">
    <text evidence="2">The sequence shown here is derived from an EMBL/GenBank/DDBJ whole genome shotgun (WGS) entry which is preliminary data.</text>
</comment>
<dbReference type="PANTHER" id="PTHR42305">
    <property type="entry name" value="MEMBRANE PROTEIN RV1733C-RELATED"/>
    <property type="match status" value="1"/>
</dbReference>
<name>A0A010YQM1_9ACTN</name>
<dbReference type="EMBL" id="JFBT01000001">
    <property type="protein sequence ID" value="EXG82500.1"/>
    <property type="molecule type" value="Genomic_DNA"/>
</dbReference>
<accession>A0A010YQM1</accession>
<evidence type="ECO:0000313" key="3">
    <source>
        <dbReference type="Proteomes" id="UP000021053"/>
    </source>
</evidence>
<dbReference type="InterPro" id="IPR039708">
    <property type="entry name" value="MT1774/Rv1733c-like"/>
</dbReference>
<evidence type="ECO:0000313" key="2">
    <source>
        <dbReference type="EMBL" id="EXG82500.1"/>
    </source>
</evidence>
<dbReference type="HOGENOM" id="CLU_084215_2_1_11"/>
<feature type="transmembrane region" description="Helical" evidence="1">
    <location>
        <begin position="150"/>
        <end position="170"/>
    </location>
</feature>
<dbReference type="AlphaFoldDB" id="A0A010YQM1"/>
<evidence type="ECO:0000256" key="1">
    <source>
        <dbReference type="SAM" id="Phobius"/>
    </source>
</evidence>
<protein>
    <submittedName>
        <fullName evidence="2">Uncharacterized protein</fullName>
    </submittedName>
</protein>
<keyword evidence="1" id="KW-0472">Membrane</keyword>